<dbReference type="Proteomes" id="UP001626603">
    <property type="component" value="Chromosome"/>
</dbReference>
<reference evidence="1 2" key="1">
    <citation type="submission" date="2023-10" db="EMBL/GenBank/DDBJ databases">
        <title>The complete genome sequence of Methanoculleus palmolei DSM 4273.</title>
        <authorList>
            <person name="Lai S.-J."/>
            <person name="You Y.-T."/>
            <person name="Chen S.-C."/>
        </authorList>
    </citation>
    <scope>NUCLEOTIDE SEQUENCE [LARGE SCALE GENOMIC DNA]</scope>
    <source>
        <strain evidence="1 2">DSM 4273</strain>
    </source>
</reference>
<accession>A0ABD8A691</accession>
<evidence type="ECO:0000313" key="1">
    <source>
        <dbReference type="EMBL" id="WOX55069.1"/>
    </source>
</evidence>
<keyword evidence="2" id="KW-1185">Reference proteome</keyword>
<name>A0ABD8A691_9EURY</name>
<evidence type="ECO:0000313" key="2">
    <source>
        <dbReference type="Proteomes" id="UP001626603"/>
    </source>
</evidence>
<sequence length="138" mass="15499">MAEFGFATLDERYTLHLDEISITTDANNTRIWERASKAGFIYGIYLQMDAGNRAVRLMVDGREISILDKTVAQMVAAGMDVPNPVFPYALVAEDATGLYNWMWTPREPRIAEYVDRAYIEVAAGVLVVGKVLYAESRE</sequence>
<dbReference type="AlphaFoldDB" id="A0ABD8A691"/>
<gene>
    <name evidence="1" type="ORF">R6Y95_06225</name>
</gene>
<dbReference type="EMBL" id="CP137641">
    <property type="protein sequence ID" value="WOX55069.1"/>
    <property type="molecule type" value="Genomic_DNA"/>
</dbReference>
<organism evidence="1 2">
    <name type="scientific">Methanoculleus palmolei</name>
    <dbReference type="NCBI Taxonomy" id="72612"/>
    <lineage>
        <taxon>Archaea</taxon>
        <taxon>Methanobacteriati</taxon>
        <taxon>Methanobacteriota</taxon>
        <taxon>Stenosarchaea group</taxon>
        <taxon>Methanomicrobia</taxon>
        <taxon>Methanomicrobiales</taxon>
        <taxon>Methanomicrobiaceae</taxon>
        <taxon>Methanoculleus</taxon>
    </lineage>
</organism>
<proteinExistence type="predicted"/>
<protein>
    <submittedName>
        <fullName evidence="1">Uncharacterized protein</fullName>
    </submittedName>
</protein>